<gene>
    <name evidence="1" type="ordered locus">PM0472</name>
</gene>
<dbReference type="NCBIfam" id="TIGR02122">
    <property type="entry name" value="TRAP_TAXI"/>
    <property type="match status" value="1"/>
</dbReference>
<evidence type="ECO:0000313" key="2">
    <source>
        <dbReference type="Proteomes" id="UP000000809"/>
    </source>
</evidence>
<accession>Q9CNG0</accession>
<sequence>MCHTDLTGGKINCCKNVKSLLFVSPLTEVSFWQTNKINKENDAMKKSLKLSITAALMLCSSAVFAADKIVTIGTGGQTGVYYVVGQSVCQLVNRDSAKTGVKCNAPSTGGSVANLNSIASHQMELGIAQSDWQYHAYNGSSSFEGKKNEKLRAVFSIHPEPFTLMARTDANIKGFDDLKGKRVNVGDPGSGTRATMNVILGAKGWDASAFKVASELKPAEMASVMCDNNLDAITYNVGHPNGALKEAAASCDAHLVPITGPEIDKLVAEHPYYAKATIPGGLYKGSDNPTETFGVYATLVTSSDVDADSVYAIVKAVFDNFDRFKRLHPAFSNLKEEEMIKNALSAPLHDGAVRYYKERGWL</sequence>
<proteinExistence type="predicted"/>
<evidence type="ECO:0000313" key="1">
    <source>
        <dbReference type="EMBL" id="AAK02556.1"/>
    </source>
</evidence>
<name>Q9CNG0_PASMU</name>
<dbReference type="AlphaFoldDB" id="Q9CNG0"/>
<dbReference type="STRING" id="272843.PM0472"/>
<dbReference type="Pfam" id="PF16868">
    <property type="entry name" value="NMT1_3"/>
    <property type="match status" value="1"/>
</dbReference>
<reference evidence="1 2" key="1">
    <citation type="journal article" date="2001" name="Proc. Natl. Acad. Sci. U.S.A.">
        <title>Complete genomic sequence of Pasteurella multocida Pm70.</title>
        <authorList>
            <person name="May B.J."/>
            <person name="Zhang Q."/>
            <person name="Li L.L."/>
            <person name="Paustian M.L."/>
            <person name="Whittam T.S."/>
            <person name="Kapur V."/>
        </authorList>
    </citation>
    <scope>NUCLEOTIDE SEQUENCE [LARGE SCALE GENOMIC DNA]</scope>
    <source>
        <strain evidence="1 2">Pm70</strain>
    </source>
</reference>
<dbReference type="EnsemblBacteria" id="AAK02556">
    <property type="protein sequence ID" value="AAK02556"/>
    <property type="gene ID" value="PM0472"/>
</dbReference>
<dbReference type="KEGG" id="pmu:PM0472"/>
<dbReference type="PANTHER" id="PTHR42941:SF1">
    <property type="entry name" value="SLL1037 PROTEIN"/>
    <property type="match status" value="1"/>
</dbReference>
<dbReference type="Proteomes" id="UP000000809">
    <property type="component" value="Chromosome"/>
</dbReference>
<keyword evidence="2" id="KW-1185">Reference proteome</keyword>
<dbReference type="PANTHER" id="PTHR42941">
    <property type="entry name" value="SLL1037 PROTEIN"/>
    <property type="match status" value="1"/>
</dbReference>
<evidence type="ECO:0008006" key="3">
    <source>
        <dbReference type="Google" id="ProtNLM"/>
    </source>
</evidence>
<dbReference type="EMBL" id="AE004439">
    <property type="protein sequence ID" value="AAK02556.1"/>
    <property type="molecule type" value="Genomic_DNA"/>
</dbReference>
<dbReference type="HOGENOM" id="CLU_033215_0_1_6"/>
<dbReference type="Gene3D" id="3.40.190.10">
    <property type="entry name" value="Periplasmic binding protein-like II"/>
    <property type="match status" value="2"/>
</dbReference>
<dbReference type="InterPro" id="IPR011852">
    <property type="entry name" value="TRAP_TAXI"/>
</dbReference>
<protein>
    <recommendedName>
        <fullName evidence="3">C4-dicarboxylate ABC transporter substrate-binding protein</fullName>
    </recommendedName>
</protein>
<dbReference type="SUPFAM" id="SSF53850">
    <property type="entry name" value="Periplasmic binding protein-like II"/>
    <property type="match status" value="1"/>
</dbReference>
<dbReference type="CDD" id="cd13568">
    <property type="entry name" value="PBP2_TAXI_TRAP_like_3"/>
    <property type="match status" value="1"/>
</dbReference>
<organism evidence="1 2">
    <name type="scientific">Pasteurella multocida (strain Pm70)</name>
    <dbReference type="NCBI Taxonomy" id="272843"/>
    <lineage>
        <taxon>Bacteria</taxon>
        <taxon>Pseudomonadati</taxon>
        <taxon>Pseudomonadota</taxon>
        <taxon>Gammaproteobacteria</taxon>
        <taxon>Pasteurellales</taxon>
        <taxon>Pasteurellaceae</taxon>
        <taxon>Pasteurella</taxon>
    </lineage>
</organism>